<dbReference type="EMBL" id="CVRI01000067">
    <property type="protein sequence ID" value="CRL06554.1"/>
    <property type="molecule type" value="Genomic_DNA"/>
</dbReference>
<proteinExistence type="predicted"/>
<gene>
    <name evidence="1" type="ORF">CLUMA_CG019873</name>
</gene>
<evidence type="ECO:0000313" key="2">
    <source>
        <dbReference type="Proteomes" id="UP000183832"/>
    </source>
</evidence>
<organism evidence="1 2">
    <name type="scientific">Clunio marinus</name>
    <dbReference type="NCBI Taxonomy" id="568069"/>
    <lineage>
        <taxon>Eukaryota</taxon>
        <taxon>Metazoa</taxon>
        <taxon>Ecdysozoa</taxon>
        <taxon>Arthropoda</taxon>
        <taxon>Hexapoda</taxon>
        <taxon>Insecta</taxon>
        <taxon>Pterygota</taxon>
        <taxon>Neoptera</taxon>
        <taxon>Endopterygota</taxon>
        <taxon>Diptera</taxon>
        <taxon>Nematocera</taxon>
        <taxon>Chironomoidea</taxon>
        <taxon>Chironomidae</taxon>
        <taxon>Clunio</taxon>
    </lineage>
</organism>
<accession>A0A1J1J3M6</accession>
<dbReference type="Proteomes" id="UP000183832">
    <property type="component" value="Unassembled WGS sequence"/>
</dbReference>
<protein>
    <submittedName>
        <fullName evidence="1">CLUMA_CG019873, isoform A</fullName>
    </submittedName>
</protein>
<evidence type="ECO:0000313" key="1">
    <source>
        <dbReference type="EMBL" id="CRL06554.1"/>
    </source>
</evidence>
<reference evidence="1 2" key="1">
    <citation type="submission" date="2015-04" db="EMBL/GenBank/DDBJ databases">
        <authorList>
            <person name="Syromyatnikov M.Y."/>
            <person name="Popov V.N."/>
        </authorList>
    </citation>
    <scope>NUCLEOTIDE SEQUENCE [LARGE SCALE GENOMIC DNA]</scope>
</reference>
<name>A0A1J1J3M6_9DIPT</name>
<dbReference type="AlphaFoldDB" id="A0A1J1J3M6"/>
<sequence length="76" mass="8872">MKRKKKSNHIVKVERGIFFNLKTKNESLNPVNNKSFFLLLRQTLSIDVSFKIGILCGIKTTMLLCGVWRKLMELFL</sequence>
<keyword evidence="2" id="KW-1185">Reference proteome</keyword>